<keyword evidence="4" id="KW-0808">Transferase</keyword>
<dbReference type="Pfam" id="PF19040">
    <property type="entry name" value="SGNH"/>
    <property type="match status" value="1"/>
</dbReference>
<dbReference type="InterPro" id="IPR002656">
    <property type="entry name" value="Acyl_transf_3_dom"/>
</dbReference>
<keyword evidence="4" id="KW-0436">Ligase</keyword>
<dbReference type="GO" id="GO:0004467">
    <property type="term" value="F:long-chain fatty acid-CoA ligase activity"/>
    <property type="evidence" value="ECO:0007669"/>
    <property type="project" value="UniProtKB-EC"/>
</dbReference>
<evidence type="ECO:0000313" key="5">
    <source>
        <dbReference type="Proteomes" id="UP000254193"/>
    </source>
</evidence>
<organism evidence="4 5">
    <name type="scientific">Neisseria lactamica</name>
    <dbReference type="NCBI Taxonomy" id="486"/>
    <lineage>
        <taxon>Bacteria</taxon>
        <taxon>Pseudomonadati</taxon>
        <taxon>Pseudomonadota</taxon>
        <taxon>Betaproteobacteria</taxon>
        <taxon>Neisseriales</taxon>
        <taxon>Neisseriaceae</taxon>
        <taxon>Neisseria</taxon>
    </lineage>
</organism>
<feature type="transmembrane region" description="Helical" evidence="1">
    <location>
        <begin position="322"/>
        <end position="341"/>
    </location>
</feature>
<gene>
    <name evidence="4" type="primary">oatA_1</name>
    <name evidence="4" type="ORF">NCTC10616_01503</name>
</gene>
<dbReference type="EC" id="2.3.1.-" evidence="4"/>
<sequence length="697" mass="78832">MPSEAGFGGFRRFHTAGMRLHQNTIPPAFPICRHRFLQNKPPAPLLQKAVRHSEYPDTEQSFRRHLRRRDESKNIMSQALPYRPDIDTLRAAAVLSVIVFHIEKNWLPGGFLGVDIFFVISGFLMTAILLREMSGGGGVSLKAFYIRRIKRILPAFFAVLAATLAGGFFLFTKDDFFLLWKSALTALGFASNLYFARGKDYFAPAQEEKPLLHIWSLSVEEQFYFAFPILLLLVVRKSLRVQAGFLAALCALSLAASFIPSALDKYYLPHLRACELLIGSLTAVWMRCRQPAVGRRCAAAGVLFAVCILSTCLFAYSEQTAYFPGPAALIPCLAAAALIYFNHYEHPLKKFFQSKITVAAGLISYSLYLWHWPILAFMRYIGPDNLPPYSPAAAVVLILLLSLFSYHCIEKPFKKWKGSFAQSVLWIYALPMLILGASSFFAMRLPFMAQYDRLGLTRSNTSCHNNTGKQCLWGDTEKQPELLVLGDSHADHYKTFFDAVGKKEKWSATMVSADACAYVEGYASRVFQNWAACRAVYRYAEEHLPRYSKVVLSMRWGSQMPENSRSLAYDAGFFQKFDRMLHKLSSEKQAVYLMADNLASSYNVQRAYILSSRIPGYRQTLHPDDESTLKANARIRELAAKYPNVYIIDAAAYIPADFQIGGLPVYSDKDHINPYGGTELAKRFSEKQRFLDTRHNH</sequence>
<feature type="transmembrane region" description="Helical" evidence="1">
    <location>
        <begin position="106"/>
        <end position="130"/>
    </location>
</feature>
<evidence type="ECO:0000313" key="4">
    <source>
        <dbReference type="EMBL" id="SUA17808.1"/>
    </source>
</evidence>
<keyword evidence="4" id="KW-0012">Acyltransferase</keyword>
<feature type="domain" description="Acyltransferase 3" evidence="2">
    <location>
        <begin position="85"/>
        <end position="403"/>
    </location>
</feature>
<dbReference type="PANTHER" id="PTHR23028">
    <property type="entry name" value="ACETYLTRANSFERASE"/>
    <property type="match status" value="1"/>
</dbReference>
<dbReference type="AlphaFoldDB" id="A0A378VND4"/>
<dbReference type="GO" id="GO:0016747">
    <property type="term" value="F:acyltransferase activity, transferring groups other than amino-acyl groups"/>
    <property type="evidence" value="ECO:0007669"/>
    <property type="project" value="InterPro"/>
</dbReference>
<evidence type="ECO:0000259" key="3">
    <source>
        <dbReference type="Pfam" id="PF19040"/>
    </source>
</evidence>
<dbReference type="EMBL" id="UGRO01000002">
    <property type="protein sequence ID" value="SUA17808.1"/>
    <property type="molecule type" value="Genomic_DNA"/>
</dbReference>
<feature type="transmembrane region" description="Helical" evidence="1">
    <location>
        <begin position="269"/>
        <end position="286"/>
    </location>
</feature>
<dbReference type="GO" id="GO:0009103">
    <property type="term" value="P:lipopolysaccharide biosynthetic process"/>
    <property type="evidence" value="ECO:0007669"/>
    <property type="project" value="TreeGrafter"/>
</dbReference>
<feature type="transmembrane region" description="Helical" evidence="1">
    <location>
        <begin position="243"/>
        <end position="263"/>
    </location>
</feature>
<feature type="transmembrane region" description="Helical" evidence="1">
    <location>
        <begin position="151"/>
        <end position="171"/>
    </location>
</feature>
<feature type="transmembrane region" description="Helical" evidence="1">
    <location>
        <begin position="420"/>
        <end position="443"/>
    </location>
</feature>
<dbReference type="Pfam" id="PF01757">
    <property type="entry name" value="Acyl_transf_3"/>
    <property type="match status" value="1"/>
</dbReference>
<feature type="transmembrane region" description="Helical" evidence="1">
    <location>
        <begin position="388"/>
        <end position="408"/>
    </location>
</feature>
<feature type="transmembrane region" description="Helical" evidence="1">
    <location>
        <begin position="362"/>
        <end position="382"/>
    </location>
</feature>
<dbReference type="Proteomes" id="UP000254193">
    <property type="component" value="Unassembled WGS sequence"/>
</dbReference>
<reference evidence="4 5" key="1">
    <citation type="submission" date="2018-06" db="EMBL/GenBank/DDBJ databases">
        <authorList>
            <consortium name="Pathogen Informatics"/>
            <person name="Doyle S."/>
        </authorList>
    </citation>
    <scope>NUCLEOTIDE SEQUENCE [LARGE SCALE GENOMIC DNA]</scope>
    <source>
        <strain evidence="4 5">NCTC10616</strain>
    </source>
</reference>
<dbReference type="PANTHER" id="PTHR23028:SF53">
    <property type="entry name" value="ACYL_TRANSF_3 DOMAIN-CONTAINING PROTEIN"/>
    <property type="match status" value="1"/>
</dbReference>
<keyword evidence="1" id="KW-0472">Membrane</keyword>
<keyword evidence="5" id="KW-1185">Reference proteome</keyword>
<accession>A0A378VND4</accession>
<dbReference type="InterPro" id="IPR050879">
    <property type="entry name" value="Acyltransferase_3"/>
</dbReference>
<evidence type="ECO:0000256" key="1">
    <source>
        <dbReference type="SAM" id="Phobius"/>
    </source>
</evidence>
<feature type="domain" description="SGNH" evidence="3">
    <location>
        <begin position="463"/>
        <end position="685"/>
    </location>
</feature>
<dbReference type="InterPro" id="IPR043968">
    <property type="entry name" value="SGNH"/>
</dbReference>
<protein>
    <submittedName>
        <fullName evidence="4">Putative LipO-oligosaccharide acyltransferase</fullName>
        <ecNumber evidence="4">2.3.1.-</ecNumber>
        <ecNumber evidence="4">6.2.1.3</ecNumber>
    </submittedName>
</protein>
<evidence type="ECO:0000259" key="2">
    <source>
        <dbReference type="Pfam" id="PF01757"/>
    </source>
</evidence>
<name>A0A378VND4_NEILA</name>
<keyword evidence="1" id="KW-1133">Transmembrane helix</keyword>
<keyword evidence="1" id="KW-0812">Transmembrane</keyword>
<dbReference type="EC" id="6.2.1.3" evidence="4"/>
<feature type="transmembrane region" description="Helical" evidence="1">
    <location>
        <begin position="298"/>
        <end position="316"/>
    </location>
</feature>
<proteinExistence type="predicted"/>
<dbReference type="GO" id="GO:0016020">
    <property type="term" value="C:membrane"/>
    <property type="evidence" value="ECO:0007669"/>
    <property type="project" value="TreeGrafter"/>
</dbReference>